<protein>
    <submittedName>
        <fullName evidence="2">Uncharacterized protein</fullName>
    </submittedName>
</protein>
<keyword evidence="1" id="KW-0175">Coiled coil</keyword>
<gene>
    <name evidence="2" type="ORF">GS597_13470</name>
</gene>
<name>A0A8K1ZYH7_9CYAN</name>
<feature type="coiled-coil region" evidence="1">
    <location>
        <begin position="332"/>
        <end position="389"/>
    </location>
</feature>
<dbReference type="Gene3D" id="1.20.5.340">
    <property type="match status" value="1"/>
</dbReference>
<feature type="coiled-coil region" evidence="1">
    <location>
        <begin position="193"/>
        <end position="308"/>
    </location>
</feature>
<reference evidence="2" key="1">
    <citation type="submission" date="2019-12" db="EMBL/GenBank/DDBJ databases">
        <title>High-Quality draft genome sequences of three cyanobacteria isolated from the limestone walls of the Old Cathedral of Coimbra.</title>
        <authorList>
            <person name="Tiago I."/>
            <person name="Soares F."/>
            <person name="Portugal A."/>
        </authorList>
    </citation>
    <scope>NUCLEOTIDE SEQUENCE [LARGE SCALE GENOMIC DNA]</scope>
    <source>
        <strain evidence="2">C</strain>
    </source>
</reference>
<evidence type="ECO:0000313" key="2">
    <source>
        <dbReference type="EMBL" id="NCJ07499.1"/>
    </source>
</evidence>
<evidence type="ECO:0000313" key="3">
    <source>
        <dbReference type="Proteomes" id="UP000607397"/>
    </source>
</evidence>
<evidence type="ECO:0000256" key="1">
    <source>
        <dbReference type="SAM" id="Coils"/>
    </source>
</evidence>
<proteinExistence type="predicted"/>
<sequence>MSNQYAFAVAFDAPPESPSLPWPELKAAITAAALPALDSDRWDEFGEGRIFWGTLTECEAVKQVLQAFSLDIQEERNLDPGYYATPDATYYVDETGNIFTGVPANGSGNPGSVISVTAIPLDAFKTELVPPEIAAKLQIAAQGLDPEQITALNAQISSLEQQVQAAEALAASRIDPEGYQQLQQEAIGQAAHIGDLTAQIQSLSAQVQDWQAQAQGKVDADTHATLQHQFVEQEQRIQELEAQIADLEAQLQKWQAIATGKVEPEEYATAQNQLADQGQQIVRLEQEVAALTQEVAALTQQLQEAQTLTLNKVDADSYTSVEQDQSVQAAHIAELEQAFREQALQITALEQELSLAKAEAETLVSRERYEALEQDLEIQKAIVATLEQRNRQAPAAPEAFPRLYEAETTPKKGFFSFLSRFWSS</sequence>
<dbReference type="Proteomes" id="UP000607397">
    <property type="component" value="Unassembled WGS sequence"/>
</dbReference>
<accession>A0A8K1ZYH7</accession>
<organism evidence="2 3">
    <name type="scientific">Petrachloros mirabilis ULC683</name>
    <dbReference type="NCBI Taxonomy" id="2781853"/>
    <lineage>
        <taxon>Bacteria</taxon>
        <taxon>Bacillati</taxon>
        <taxon>Cyanobacteriota</taxon>
        <taxon>Cyanophyceae</taxon>
        <taxon>Synechococcales</taxon>
        <taxon>Petrachlorosaceae</taxon>
        <taxon>Petrachloros</taxon>
        <taxon>Petrachloros mirabilis</taxon>
    </lineage>
</organism>
<comment type="caution">
    <text evidence="2">The sequence shown here is derived from an EMBL/GenBank/DDBJ whole genome shotgun (WGS) entry which is preliminary data.</text>
</comment>
<dbReference type="AlphaFoldDB" id="A0A8K1ZYH7"/>
<dbReference type="EMBL" id="WVIC01000027">
    <property type="protein sequence ID" value="NCJ07499.1"/>
    <property type="molecule type" value="Genomic_DNA"/>
</dbReference>
<dbReference type="RefSeq" id="WP_161825979.1">
    <property type="nucleotide sequence ID" value="NZ_WVIC01000027.1"/>
</dbReference>
<keyword evidence="3" id="KW-1185">Reference proteome</keyword>